<evidence type="ECO:0000313" key="14">
    <source>
        <dbReference type="Proteomes" id="UP000604765"/>
    </source>
</evidence>
<dbReference type="PIRSF" id="PIRSF001563">
    <property type="entry name" value="Folylpolyglu_synth"/>
    <property type="match status" value="1"/>
</dbReference>
<evidence type="ECO:0000256" key="2">
    <source>
        <dbReference type="ARBA" id="ARBA00013025"/>
    </source>
</evidence>
<dbReference type="EMBL" id="BNJR01000004">
    <property type="protein sequence ID" value="GHP12599.1"/>
    <property type="molecule type" value="Genomic_DNA"/>
</dbReference>
<evidence type="ECO:0000259" key="11">
    <source>
        <dbReference type="Pfam" id="PF02875"/>
    </source>
</evidence>
<gene>
    <name evidence="13" type="primary">folC1</name>
    <name evidence="13" type="ORF">YK48G_00240</name>
</gene>
<dbReference type="SUPFAM" id="SSF53623">
    <property type="entry name" value="MurD-like peptide ligases, catalytic domain"/>
    <property type="match status" value="1"/>
</dbReference>
<feature type="domain" description="Mur ligase C-terminal" evidence="11">
    <location>
        <begin position="301"/>
        <end position="424"/>
    </location>
</feature>
<keyword evidence="6 10" id="KW-0067">ATP-binding</keyword>
<dbReference type="InterPro" id="IPR018109">
    <property type="entry name" value="Folylpolyglutamate_synth_CS"/>
</dbReference>
<comment type="similarity">
    <text evidence="1 10">Belongs to the folylpolyglutamate synthase family.</text>
</comment>
<sequence length="440" mass="49016">MINSYEEALNFIHGRSQFKKIPTLKRMRRFLDELGAPDKQVNAIHVAGTNGKGSTVAFLRNILQQDGNTVGTFTSPFLIKFNERISVNGVPISDKEVLRLTQKLYPVVKKLDQLLPEGGPTEFEIVTAMMFTYFAEGHADVVIIEVGLGGLFDSTNVIVPKVSVIVTIGWDHMHILGNTLPKIAYQKAGIIKPGVPVVVGRIDSEPLEVIKRVAEEKQSLISILNRDFRATSTGENNWQQQFNFAVKSHQINGLTTHLLGDYQVDNAAVAIAAYRMYCQRLGKPVNLQSIRNGVKATQWAGRFERLSIKPTIVLDGAHNISAVDELVELLRTDFSDRRLFILMGILADKQADKMVTKMATLPNTEIVLTHFAGPNKRQAADPEKLEHQVGQTADPILTITDWHQAINTLKDKLTGNDMLLITGSLYFISDARKYLLSNFK</sequence>
<dbReference type="Gene3D" id="3.90.190.20">
    <property type="entry name" value="Mur ligase, C-terminal domain"/>
    <property type="match status" value="1"/>
</dbReference>
<protein>
    <recommendedName>
        <fullName evidence="2">tetrahydrofolate synthase</fullName>
        <ecNumber evidence="2">6.3.2.17</ecNumber>
    </recommendedName>
    <alternativeName>
        <fullName evidence="8">Tetrahydrofolylpolyglutamate synthase</fullName>
    </alternativeName>
</protein>
<dbReference type="PROSITE" id="PS01011">
    <property type="entry name" value="FOLYLPOLYGLU_SYNT_1"/>
    <property type="match status" value="1"/>
</dbReference>
<dbReference type="InterPro" id="IPR036615">
    <property type="entry name" value="Mur_ligase_C_dom_sf"/>
</dbReference>
<evidence type="ECO:0000256" key="5">
    <source>
        <dbReference type="ARBA" id="ARBA00022741"/>
    </source>
</evidence>
<dbReference type="RefSeq" id="WP_203628684.1">
    <property type="nucleotide sequence ID" value="NZ_BNJR01000004.1"/>
</dbReference>
<dbReference type="Proteomes" id="UP000604765">
    <property type="component" value="Unassembled WGS sequence"/>
</dbReference>
<evidence type="ECO:0000256" key="3">
    <source>
        <dbReference type="ARBA" id="ARBA00022598"/>
    </source>
</evidence>
<evidence type="ECO:0000256" key="7">
    <source>
        <dbReference type="ARBA" id="ARBA00022842"/>
    </source>
</evidence>
<evidence type="ECO:0000256" key="4">
    <source>
        <dbReference type="ARBA" id="ARBA00022723"/>
    </source>
</evidence>
<keyword evidence="7" id="KW-0460">Magnesium</keyword>
<comment type="catalytic activity">
    <reaction evidence="9">
        <text>(6S)-5,6,7,8-tetrahydrofolyl-(gamma-L-Glu)(n) + L-glutamate + ATP = (6S)-5,6,7,8-tetrahydrofolyl-(gamma-L-Glu)(n+1) + ADP + phosphate + H(+)</text>
        <dbReference type="Rhea" id="RHEA:10580"/>
        <dbReference type="Rhea" id="RHEA-COMP:14738"/>
        <dbReference type="Rhea" id="RHEA-COMP:14740"/>
        <dbReference type="ChEBI" id="CHEBI:15378"/>
        <dbReference type="ChEBI" id="CHEBI:29985"/>
        <dbReference type="ChEBI" id="CHEBI:30616"/>
        <dbReference type="ChEBI" id="CHEBI:43474"/>
        <dbReference type="ChEBI" id="CHEBI:141005"/>
        <dbReference type="ChEBI" id="CHEBI:456216"/>
        <dbReference type="EC" id="6.3.2.17"/>
    </reaction>
</comment>
<keyword evidence="14" id="KW-1185">Reference proteome</keyword>
<keyword evidence="5 10" id="KW-0547">Nucleotide-binding</keyword>
<dbReference type="SUPFAM" id="SSF53244">
    <property type="entry name" value="MurD-like peptide ligases, peptide-binding domain"/>
    <property type="match status" value="1"/>
</dbReference>
<keyword evidence="3 10" id="KW-0436">Ligase</keyword>
<dbReference type="InterPro" id="IPR036565">
    <property type="entry name" value="Mur-like_cat_sf"/>
</dbReference>
<dbReference type="InterPro" id="IPR001645">
    <property type="entry name" value="Folylpolyglutamate_synth"/>
</dbReference>
<name>A0ABQ3VW82_9LACO</name>
<evidence type="ECO:0000256" key="8">
    <source>
        <dbReference type="ARBA" id="ARBA00030592"/>
    </source>
</evidence>
<dbReference type="Pfam" id="PF08245">
    <property type="entry name" value="Mur_ligase_M"/>
    <property type="match status" value="1"/>
</dbReference>
<evidence type="ECO:0000256" key="9">
    <source>
        <dbReference type="ARBA" id="ARBA00047493"/>
    </source>
</evidence>
<dbReference type="InterPro" id="IPR013221">
    <property type="entry name" value="Mur_ligase_cen"/>
</dbReference>
<evidence type="ECO:0000256" key="10">
    <source>
        <dbReference type="PIRNR" id="PIRNR001563"/>
    </source>
</evidence>
<dbReference type="NCBIfam" id="TIGR01499">
    <property type="entry name" value="folC"/>
    <property type="match status" value="1"/>
</dbReference>
<dbReference type="InterPro" id="IPR004101">
    <property type="entry name" value="Mur_ligase_C"/>
</dbReference>
<organism evidence="13 14">
    <name type="scientific">Lentilactobacillus fungorum</name>
    <dbReference type="NCBI Taxonomy" id="2201250"/>
    <lineage>
        <taxon>Bacteria</taxon>
        <taxon>Bacillati</taxon>
        <taxon>Bacillota</taxon>
        <taxon>Bacilli</taxon>
        <taxon>Lactobacillales</taxon>
        <taxon>Lactobacillaceae</taxon>
        <taxon>Lentilactobacillus</taxon>
    </lineage>
</organism>
<comment type="caution">
    <text evidence="13">The sequence shown here is derived from an EMBL/GenBank/DDBJ whole genome shotgun (WGS) entry which is preliminary data.</text>
</comment>
<dbReference type="PANTHER" id="PTHR11136:SF0">
    <property type="entry name" value="DIHYDROFOLATE SYNTHETASE-RELATED"/>
    <property type="match status" value="1"/>
</dbReference>
<accession>A0ABQ3VW82</accession>
<evidence type="ECO:0000313" key="13">
    <source>
        <dbReference type="EMBL" id="GHP12599.1"/>
    </source>
</evidence>
<dbReference type="EC" id="6.3.2.17" evidence="2"/>
<reference evidence="13 14" key="1">
    <citation type="journal article" date="2021" name="Int. J. Syst. Evol. Microbiol.">
        <title>Lentilactobacillus fungorum sp. nov., isolated from spent mushroom substrates.</title>
        <authorList>
            <person name="Tohno M."/>
            <person name="Tanizawa Y."/>
            <person name="Kojima Y."/>
            <person name="Sakamoto M."/>
            <person name="Ohkuma M."/>
            <person name="Kobayashi H."/>
        </authorList>
    </citation>
    <scope>NUCLEOTIDE SEQUENCE [LARGE SCALE GENOMIC DNA]</scope>
    <source>
        <strain evidence="13 14">YK48G</strain>
    </source>
</reference>
<evidence type="ECO:0000256" key="6">
    <source>
        <dbReference type="ARBA" id="ARBA00022840"/>
    </source>
</evidence>
<evidence type="ECO:0000259" key="12">
    <source>
        <dbReference type="Pfam" id="PF08245"/>
    </source>
</evidence>
<dbReference type="PANTHER" id="PTHR11136">
    <property type="entry name" value="FOLYLPOLYGLUTAMATE SYNTHASE-RELATED"/>
    <property type="match status" value="1"/>
</dbReference>
<feature type="domain" description="Mur ligase central" evidence="12">
    <location>
        <begin position="46"/>
        <end position="273"/>
    </location>
</feature>
<dbReference type="Gene3D" id="3.40.1190.10">
    <property type="entry name" value="Mur-like, catalytic domain"/>
    <property type="match status" value="1"/>
</dbReference>
<dbReference type="Pfam" id="PF02875">
    <property type="entry name" value="Mur_ligase_C"/>
    <property type="match status" value="1"/>
</dbReference>
<keyword evidence="4" id="KW-0479">Metal-binding</keyword>
<evidence type="ECO:0000256" key="1">
    <source>
        <dbReference type="ARBA" id="ARBA00008276"/>
    </source>
</evidence>
<proteinExistence type="inferred from homology"/>
<dbReference type="PROSITE" id="PS01012">
    <property type="entry name" value="FOLYLPOLYGLU_SYNT_2"/>
    <property type="match status" value="1"/>
</dbReference>